<dbReference type="SUPFAM" id="SSF52540">
    <property type="entry name" value="P-loop containing nucleoside triphosphate hydrolases"/>
    <property type="match status" value="1"/>
</dbReference>
<evidence type="ECO:0000256" key="1">
    <source>
        <dbReference type="ARBA" id="ARBA00012417"/>
    </source>
</evidence>
<dbReference type="Gene3D" id="1.10.8.60">
    <property type="match status" value="1"/>
</dbReference>
<evidence type="ECO:0000256" key="5">
    <source>
        <dbReference type="ARBA" id="ARBA00022705"/>
    </source>
</evidence>
<dbReference type="SUPFAM" id="SSF48019">
    <property type="entry name" value="post-AAA+ oligomerization domain-like"/>
    <property type="match status" value="1"/>
</dbReference>
<keyword evidence="6" id="KW-0239">DNA-directed DNA polymerase</keyword>
<dbReference type="EMBL" id="PQAP01000038">
    <property type="protein sequence ID" value="PWB74208.1"/>
    <property type="molecule type" value="Genomic_DNA"/>
</dbReference>
<dbReference type="EC" id="2.7.7.7" evidence="1"/>
<proteinExistence type="inferred from homology"/>
<dbReference type="GO" id="GO:0006261">
    <property type="term" value="P:DNA-templated DNA replication"/>
    <property type="evidence" value="ECO:0007669"/>
    <property type="project" value="TreeGrafter"/>
</dbReference>
<dbReference type="InterPro" id="IPR027417">
    <property type="entry name" value="P-loop_NTPase"/>
</dbReference>
<dbReference type="Pfam" id="PF06144">
    <property type="entry name" value="DNA_pol3_delta"/>
    <property type="match status" value="1"/>
</dbReference>
<evidence type="ECO:0000313" key="10">
    <source>
        <dbReference type="EMBL" id="PWB74208.1"/>
    </source>
</evidence>
<comment type="similarity">
    <text evidence="7">Belongs to the DNA polymerase HolA subunit family.</text>
</comment>
<keyword evidence="3" id="KW-0808">Transferase</keyword>
<evidence type="ECO:0000256" key="6">
    <source>
        <dbReference type="ARBA" id="ARBA00022932"/>
    </source>
</evidence>
<evidence type="ECO:0000256" key="7">
    <source>
        <dbReference type="ARBA" id="ARBA00034754"/>
    </source>
</evidence>
<evidence type="ECO:0000256" key="2">
    <source>
        <dbReference type="ARBA" id="ARBA00017703"/>
    </source>
</evidence>
<name>A0A855X418_9BACT</name>
<evidence type="ECO:0000313" key="11">
    <source>
        <dbReference type="Proteomes" id="UP000250918"/>
    </source>
</evidence>
<dbReference type="GO" id="GO:0003887">
    <property type="term" value="F:DNA-directed DNA polymerase activity"/>
    <property type="evidence" value="ECO:0007669"/>
    <property type="project" value="UniProtKB-KW"/>
</dbReference>
<comment type="catalytic activity">
    <reaction evidence="8">
        <text>DNA(n) + a 2'-deoxyribonucleoside 5'-triphosphate = DNA(n+1) + diphosphate</text>
        <dbReference type="Rhea" id="RHEA:22508"/>
        <dbReference type="Rhea" id="RHEA-COMP:17339"/>
        <dbReference type="Rhea" id="RHEA-COMP:17340"/>
        <dbReference type="ChEBI" id="CHEBI:33019"/>
        <dbReference type="ChEBI" id="CHEBI:61560"/>
        <dbReference type="ChEBI" id="CHEBI:173112"/>
        <dbReference type="EC" id="2.7.7.7"/>
    </reaction>
</comment>
<gene>
    <name evidence="10" type="primary">holA</name>
    <name evidence="10" type="ORF">C3F09_04270</name>
</gene>
<keyword evidence="4" id="KW-0548">Nucleotidyltransferase</keyword>
<feature type="domain" description="DNA polymerase III delta N-terminal" evidence="9">
    <location>
        <begin position="19"/>
        <end position="138"/>
    </location>
</feature>
<protein>
    <recommendedName>
        <fullName evidence="2">DNA polymerase III subunit delta</fullName>
        <ecNumber evidence="1">2.7.7.7</ecNumber>
    </recommendedName>
</protein>
<keyword evidence="5" id="KW-0235">DNA replication</keyword>
<dbReference type="InterPro" id="IPR005790">
    <property type="entry name" value="DNA_polIII_delta"/>
</dbReference>
<evidence type="ECO:0000259" key="9">
    <source>
        <dbReference type="Pfam" id="PF06144"/>
    </source>
</evidence>
<evidence type="ECO:0000256" key="4">
    <source>
        <dbReference type="ARBA" id="ARBA00022695"/>
    </source>
</evidence>
<dbReference type="NCBIfam" id="TIGR01128">
    <property type="entry name" value="holA"/>
    <property type="match status" value="1"/>
</dbReference>
<comment type="caution">
    <text evidence="10">The sequence shown here is derived from an EMBL/GenBank/DDBJ whole genome shotgun (WGS) entry which is preliminary data.</text>
</comment>
<dbReference type="Gene3D" id="1.20.272.10">
    <property type="match status" value="1"/>
</dbReference>
<dbReference type="InterPro" id="IPR008921">
    <property type="entry name" value="DNA_pol3_clamp-load_cplx_C"/>
</dbReference>
<sequence>MTPKQLLADITAGKFAPVYYFYGDEDFRMIEAEKFIAGHFISAKLHLTNYRRLDGKRTSCADLMAELSVFPMLGERQLFAVTDIQHYKPTELERILKMLSPEDKNRVVVLSTPSSKKPKRDAAILKKMNQIAVVVEFKQLTPAESEEFIVARLRKSGLAIEKNALKLLVELLAGNRGAMDSEIEKLVNYKAGAEKVTVEDIQAVAGGYQTYAIWDIGDFVVQGNTKKALSLIRKTLSEGVQATTILSFLTRHLIDLYLVQNNKPLEPNRRWLAYRLRDKAGIYKSQQLERMIVQAAKTEGELRRAKVKPERLLEMF</sequence>
<feature type="non-terminal residue" evidence="10">
    <location>
        <position position="316"/>
    </location>
</feature>
<dbReference type="PANTHER" id="PTHR34388:SF1">
    <property type="entry name" value="DNA POLYMERASE III SUBUNIT DELTA"/>
    <property type="match status" value="1"/>
</dbReference>
<dbReference type="GO" id="GO:0009360">
    <property type="term" value="C:DNA polymerase III complex"/>
    <property type="evidence" value="ECO:0007669"/>
    <property type="project" value="InterPro"/>
</dbReference>
<dbReference type="AlphaFoldDB" id="A0A855X418"/>
<dbReference type="InterPro" id="IPR010372">
    <property type="entry name" value="DNA_pol3_delta_N"/>
</dbReference>
<dbReference type="Proteomes" id="UP000250918">
    <property type="component" value="Unassembled WGS sequence"/>
</dbReference>
<organism evidence="10 11">
    <name type="scientific">candidate division GN15 bacterium</name>
    <dbReference type="NCBI Taxonomy" id="2072418"/>
    <lineage>
        <taxon>Bacteria</taxon>
        <taxon>candidate division GN15</taxon>
    </lineage>
</organism>
<dbReference type="GO" id="GO:0003677">
    <property type="term" value="F:DNA binding"/>
    <property type="evidence" value="ECO:0007669"/>
    <property type="project" value="InterPro"/>
</dbReference>
<reference evidence="10 11" key="1">
    <citation type="journal article" date="2018" name="ISME J.">
        <title>A methanotrophic archaeon couples anaerobic oxidation of methane to Fe(III) reduction.</title>
        <authorList>
            <person name="Cai C."/>
            <person name="Leu A.O."/>
            <person name="Xie G.J."/>
            <person name="Guo J."/>
            <person name="Feng Y."/>
            <person name="Zhao J.X."/>
            <person name="Tyson G.W."/>
            <person name="Yuan Z."/>
            <person name="Hu S."/>
        </authorList>
    </citation>
    <scope>NUCLEOTIDE SEQUENCE [LARGE SCALE GENOMIC DNA]</scope>
    <source>
        <strain evidence="10">FeB_12</strain>
    </source>
</reference>
<accession>A0A855X418</accession>
<dbReference type="PANTHER" id="PTHR34388">
    <property type="entry name" value="DNA POLYMERASE III SUBUNIT DELTA"/>
    <property type="match status" value="1"/>
</dbReference>
<evidence type="ECO:0000256" key="8">
    <source>
        <dbReference type="ARBA" id="ARBA00049244"/>
    </source>
</evidence>
<dbReference type="Gene3D" id="3.40.50.300">
    <property type="entry name" value="P-loop containing nucleotide triphosphate hydrolases"/>
    <property type="match status" value="1"/>
</dbReference>
<evidence type="ECO:0000256" key="3">
    <source>
        <dbReference type="ARBA" id="ARBA00022679"/>
    </source>
</evidence>